<name>A0A0D3BSG5_BRAOL</name>
<dbReference type="Proteomes" id="UP000032141">
    <property type="component" value="Chromosome C4"/>
</dbReference>
<proteinExistence type="predicted"/>
<reference evidence="1" key="2">
    <citation type="submission" date="2015-03" db="UniProtKB">
        <authorList>
            <consortium name="EnsemblPlants"/>
        </authorList>
    </citation>
    <scope>IDENTIFICATION</scope>
</reference>
<accession>A0A0D3BSG5</accession>
<dbReference type="STRING" id="109376.A0A0D3BSG5"/>
<evidence type="ECO:0000313" key="1">
    <source>
        <dbReference type="EnsemblPlants" id="Bo4g043820.1"/>
    </source>
</evidence>
<protein>
    <submittedName>
        <fullName evidence="1">Uncharacterized protein</fullName>
    </submittedName>
</protein>
<dbReference type="HOGENOM" id="CLU_2187595_0_0_1"/>
<reference evidence="1 2" key="1">
    <citation type="journal article" date="2014" name="Genome Biol.">
        <title>Transcriptome and methylome profiling reveals relics of genome dominance in the mesopolyploid Brassica oleracea.</title>
        <authorList>
            <person name="Parkin I.A."/>
            <person name="Koh C."/>
            <person name="Tang H."/>
            <person name="Robinson S.J."/>
            <person name="Kagale S."/>
            <person name="Clarke W.E."/>
            <person name="Town C.D."/>
            <person name="Nixon J."/>
            <person name="Krishnakumar V."/>
            <person name="Bidwell S.L."/>
            <person name="Denoeud F."/>
            <person name="Belcram H."/>
            <person name="Links M.G."/>
            <person name="Just J."/>
            <person name="Clarke C."/>
            <person name="Bender T."/>
            <person name="Huebert T."/>
            <person name="Mason A.S."/>
            <person name="Pires J.C."/>
            <person name="Barker G."/>
            <person name="Moore J."/>
            <person name="Walley P.G."/>
            <person name="Manoli S."/>
            <person name="Batley J."/>
            <person name="Edwards D."/>
            <person name="Nelson M.N."/>
            <person name="Wang X."/>
            <person name="Paterson A.H."/>
            <person name="King G."/>
            <person name="Bancroft I."/>
            <person name="Chalhoub B."/>
            <person name="Sharpe A.G."/>
        </authorList>
    </citation>
    <scope>NUCLEOTIDE SEQUENCE</scope>
    <source>
        <strain evidence="1 2">cv. TO1000</strain>
    </source>
</reference>
<evidence type="ECO:0000313" key="2">
    <source>
        <dbReference type="Proteomes" id="UP000032141"/>
    </source>
</evidence>
<sequence length="109" mass="12038">MSMFPSFQLLELNIISAQELAPVSRKMKTYVNSPRASTTPAARTQLGTTSTIRVLISNLIPPNRRPGYRSNDEYCHTPPLGMRFVALQVRPSPAICSSSGDIEHRCGHP</sequence>
<dbReference type="AlphaFoldDB" id="A0A0D3BSG5"/>
<dbReference type="Gramene" id="Bo4g043820.1">
    <property type="protein sequence ID" value="Bo4g043820.1"/>
    <property type="gene ID" value="Bo4g043820"/>
</dbReference>
<dbReference type="EnsemblPlants" id="Bo4g043820.1">
    <property type="protein sequence ID" value="Bo4g043820.1"/>
    <property type="gene ID" value="Bo4g043820"/>
</dbReference>
<keyword evidence="2" id="KW-1185">Reference proteome</keyword>
<dbReference type="OMA" id="NDEYCHT"/>
<organism evidence="1 2">
    <name type="scientific">Brassica oleracea var. oleracea</name>
    <dbReference type="NCBI Taxonomy" id="109376"/>
    <lineage>
        <taxon>Eukaryota</taxon>
        <taxon>Viridiplantae</taxon>
        <taxon>Streptophyta</taxon>
        <taxon>Embryophyta</taxon>
        <taxon>Tracheophyta</taxon>
        <taxon>Spermatophyta</taxon>
        <taxon>Magnoliopsida</taxon>
        <taxon>eudicotyledons</taxon>
        <taxon>Gunneridae</taxon>
        <taxon>Pentapetalae</taxon>
        <taxon>rosids</taxon>
        <taxon>malvids</taxon>
        <taxon>Brassicales</taxon>
        <taxon>Brassicaceae</taxon>
        <taxon>Brassiceae</taxon>
        <taxon>Brassica</taxon>
    </lineage>
</organism>